<evidence type="ECO:0000313" key="3">
    <source>
        <dbReference type="Proteomes" id="UP000484164"/>
    </source>
</evidence>
<dbReference type="Proteomes" id="UP000484164">
    <property type="component" value="Unassembled WGS sequence"/>
</dbReference>
<dbReference type="OrthoDB" id="88903at2"/>
<name>A0A6L3ZD67_9FLAO</name>
<dbReference type="PANTHER" id="PTHR22674">
    <property type="entry name" value="NTPASE, KAP FAMILY P-LOOP DOMAIN-CONTAINING 1"/>
    <property type="match status" value="1"/>
</dbReference>
<dbReference type="AlphaFoldDB" id="A0A6L3ZD67"/>
<dbReference type="InterPro" id="IPR052754">
    <property type="entry name" value="NTPase_KAP_P-loop"/>
</dbReference>
<evidence type="ECO:0000313" key="2">
    <source>
        <dbReference type="EMBL" id="KAB2815596.1"/>
    </source>
</evidence>
<keyword evidence="3" id="KW-1185">Reference proteome</keyword>
<protein>
    <submittedName>
        <fullName evidence="2">AAA family ATPase</fullName>
    </submittedName>
</protein>
<accession>A0A6L3ZD67</accession>
<evidence type="ECO:0000259" key="1">
    <source>
        <dbReference type="Pfam" id="PF07693"/>
    </source>
</evidence>
<dbReference type="EMBL" id="WBVQ01000002">
    <property type="protein sequence ID" value="KAB2815596.1"/>
    <property type="molecule type" value="Genomic_DNA"/>
</dbReference>
<organism evidence="2 3">
    <name type="scientific">Phaeocystidibacter marisrubri</name>
    <dbReference type="NCBI Taxonomy" id="1577780"/>
    <lineage>
        <taxon>Bacteria</taxon>
        <taxon>Pseudomonadati</taxon>
        <taxon>Bacteroidota</taxon>
        <taxon>Flavobacteriia</taxon>
        <taxon>Flavobacteriales</taxon>
        <taxon>Phaeocystidibacteraceae</taxon>
        <taxon>Phaeocystidibacter</taxon>
    </lineage>
</organism>
<comment type="caution">
    <text evidence="2">The sequence shown here is derived from an EMBL/GenBank/DDBJ whole genome shotgun (WGS) entry which is preliminary data.</text>
</comment>
<feature type="domain" description="KAP NTPase" evidence="1">
    <location>
        <begin position="21"/>
        <end position="328"/>
    </location>
</feature>
<gene>
    <name evidence="2" type="ORF">F8C82_07790</name>
</gene>
<dbReference type="RefSeq" id="WP_151693026.1">
    <property type="nucleotide sequence ID" value="NZ_BMGX01000001.1"/>
</dbReference>
<dbReference type="Gene3D" id="3.40.50.300">
    <property type="entry name" value="P-loop containing nucleotide triphosphate hydrolases"/>
    <property type="match status" value="1"/>
</dbReference>
<sequence>MNDYSPDTSIQDAEEDLFQRHEFAKRICTSISRNQGTECITFGLYGTWGTGKSSILQLIRNELNTNHENTHVLDYNPWQIGDQNSLMLQFFSIIANEIEVLESDSEKAEKEPEKVETRISKARNKWNNFFKRSSQLESQSEANIRQLKKYTAPFLGVLNSSLSDKIFDVFGESPNLEQIKDRLQKLLQKLDKRLVIIIDDIDRLDKDEIHILLKLVKQSISLDRITYLLSFDKQVVADAIREKYGSEEYSGESFLEKIIQVPLELPTLTKSQLRAFTKAKLEKAITDLDLEQEWSQFRVRSDVFWEAVFTGNTTPRSILRFVNSLRFHLPMVKDHVYISDFILLQTLHFFHPNYYQFIINHSFFFNESWSNHGGKDEGKILLYRKETEILAKSHNGQEHENALKIIHSLFPDTRHHQSPLNEELYSRASSMRISSPRHFDRYFTYQVDESDISEYEVANLTNNIESIGDDDFISTLKGYLEKTDTFSVLLKFRSFEKNITEQKAIVLIKKLYRASELFESKDHYFIDSPEDQLSRFIMRLMAIIDVDKREKLFSELFRNSTSLKFTLAHYIDLFIKAKKKEQDSPYSYNFLVSQFDNLRKKAGLDRTDAILELPKASLEKIRFLLGAWSECNRSDFNEFIKSFLQKEGNSLILLSHLVPTIFSTKAPHQFKGDLTKEVFLWIQSTLDIRLFWSQIRKDSLAENFKIEVVKFLNTETDDSKDQDLQNMINQFVYWYDSLVEHID</sequence>
<dbReference type="InterPro" id="IPR011646">
    <property type="entry name" value="KAP_P-loop"/>
</dbReference>
<dbReference type="PANTHER" id="PTHR22674:SF6">
    <property type="entry name" value="NTPASE KAP FAMILY P-LOOP DOMAIN-CONTAINING PROTEIN 1"/>
    <property type="match status" value="1"/>
</dbReference>
<proteinExistence type="predicted"/>
<dbReference type="Pfam" id="PF07693">
    <property type="entry name" value="KAP_NTPase"/>
    <property type="match status" value="1"/>
</dbReference>
<dbReference type="InterPro" id="IPR027417">
    <property type="entry name" value="P-loop_NTPase"/>
</dbReference>
<dbReference type="SUPFAM" id="SSF52540">
    <property type="entry name" value="P-loop containing nucleoside triphosphate hydrolases"/>
    <property type="match status" value="1"/>
</dbReference>
<reference evidence="2 3" key="1">
    <citation type="submission" date="2019-10" db="EMBL/GenBank/DDBJ databases">
        <title>Genome sequence of Phaeocystidibacter marisrubri JCM30614 (type strain).</title>
        <authorList>
            <person name="Bowman J.P."/>
        </authorList>
    </citation>
    <scope>NUCLEOTIDE SEQUENCE [LARGE SCALE GENOMIC DNA]</scope>
    <source>
        <strain evidence="2 3">JCM 30614</strain>
    </source>
</reference>